<dbReference type="InterPro" id="IPR032193">
    <property type="entry name" value="CNOT1_TTP_bind"/>
</dbReference>
<comment type="caution">
    <text evidence="4">The sequence shown here is derived from an EMBL/GenBank/DDBJ whole genome shotgun (WGS) entry which is preliminary data.</text>
</comment>
<evidence type="ECO:0008006" key="6">
    <source>
        <dbReference type="Google" id="ProtNLM"/>
    </source>
</evidence>
<keyword evidence="5" id="KW-1185">Reference proteome</keyword>
<feature type="domain" description="CCR4-NOT transcription complex subunit 1 TTP binding" evidence="2">
    <location>
        <begin position="585"/>
        <end position="738"/>
    </location>
</feature>
<proteinExistence type="predicted"/>
<evidence type="ECO:0000259" key="3">
    <source>
        <dbReference type="Pfam" id="PF16418"/>
    </source>
</evidence>
<dbReference type="EMBL" id="JAIVGD010000001">
    <property type="protein sequence ID" value="KAH0784456.1"/>
    <property type="molecule type" value="Genomic_DNA"/>
</dbReference>
<dbReference type="PANTHER" id="PTHR13162">
    <property type="entry name" value="CCR4-NOT TRANSCRIPTION COMPLEX"/>
    <property type="match status" value="1"/>
</dbReference>
<sequence length="947" mass="107046">MQDNISQCQEILSLFLPLDEVTIARIVGVIVRTQSGDKSVHSKLLADLCGNNTWDLSQMTEWDADTLIYATKQLAPELNWITIMENLDHEGFYIPNEAAFYFLMSVYKHASQGHFPLRAICGSIWKNAEGQISLLKYVVSAPPEVFTFAHSGRQLAYVDVVNDHKVQIEHANHAWLCLDLLEVLCQLAERDHASSVRSILEHPLKYCPEVLLLGMAHINTASNLLQQEVSSAVIPILLQNADASGMIVHLWHVNPNILLRGLVDAMSTDPKNMSRFLAACQEIKILSPILDMIPYPFGVRLAALASCKGLIDLEKWLSSNLNAYKDAFYEECIKFLKEVHLAAQVVTSNHFCSPNALRTIYLETSSTFLKVLQSHSGLVSSPHLSVEMDKLHVTYMGTNSRFKSSGSADLSSSDYYSEDIEAEANLYFRQLFSGQVTNDTMIRMLAHLKESTEKREQAIFRCMIVKLLTESFAKYPVRQLQMSAVLFGSLIKNHLITDHTLGIALLAVLDALHECLFSNMFVFGMGALAQFVDRLTEWPYYGSLIVKIWLPHEMHSDLVVLIEQALARTSQAHAGHCPAVDEVHKAEASLYFNQLFSGQLTNDEMIGMLALFKESTDNRERAIFSCMIVLLFREFKLFAHFSKRLLKIYAVFLGSLIKNQLLTNHTLDIALQNVLDSLREPADSKMFYLGIRVLAQFVDCVIEWPQYCNRIVQISHVRSSHPELVAFVECGLSRVSQAHASQSSAADGYYANDIEAEATLHFQKMFSGQLTSDAVIQMLAQFKGSTDNRQQAIFQCMIVKLCREYKIYAMYPEKQLKIAAAFLESLTKNKLITHPTVWKICNQALRAVLDELHEKKEENHRAATVAKMSKKNDLGRRKKQHEFNLRREKEEKEKLAKKLQAKKNKMKVDGKDKKKGGNGFQVGKKKLKTRMTPLAKAKAAQAMEIEK</sequence>
<organism evidence="4 5">
    <name type="scientific">Solanum tuberosum</name>
    <name type="common">Potato</name>
    <dbReference type="NCBI Taxonomy" id="4113"/>
    <lineage>
        <taxon>Eukaryota</taxon>
        <taxon>Viridiplantae</taxon>
        <taxon>Streptophyta</taxon>
        <taxon>Embryophyta</taxon>
        <taxon>Tracheophyta</taxon>
        <taxon>Spermatophyta</taxon>
        <taxon>Magnoliopsida</taxon>
        <taxon>eudicotyledons</taxon>
        <taxon>Gunneridae</taxon>
        <taxon>Pentapetalae</taxon>
        <taxon>asterids</taxon>
        <taxon>lamiids</taxon>
        <taxon>Solanales</taxon>
        <taxon>Solanaceae</taxon>
        <taxon>Solanoideae</taxon>
        <taxon>Solaneae</taxon>
        <taxon>Solanum</taxon>
    </lineage>
</organism>
<dbReference type="InterPro" id="IPR040398">
    <property type="entry name" value="Not1"/>
</dbReference>
<evidence type="ECO:0000313" key="5">
    <source>
        <dbReference type="Proteomes" id="UP000826656"/>
    </source>
</evidence>
<dbReference type="Pfam" id="PF16417">
    <property type="entry name" value="CNOT1_TTP_bind"/>
    <property type="match status" value="3"/>
</dbReference>
<feature type="domain" description="CCR4-NOT transcription complex subunit 1 TTP binding" evidence="2">
    <location>
        <begin position="401"/>
        <end position="572"/>
    </location>
</feature>
<protein>
    <recommendedName>
        <fullName evidence="6">Ccr4-not transcription complex</fullName>
    </recommendedName>
</protein>
<dbReference type="InterPro" id="IPR038535">
    <property type="entry name" value="CNOT1_TTP_bind_sf"/>
</dbReference>
<feature type="region of interest" description="Disordered" evidence="1">
    <location>
        <begin position="899"/>
        <end position="947"/>
    </location>
</feature>
<evidence type="ECO:0000256" key="1">
    <source>
        <dbReference type="SAM" id="MobiDB-lite"/>
    </source>
</evidence>
<dbReference type="Pfam" id="PF16418">
    <property type="entry name" value="CNOT1_HEAT"/>
    <property type="match status" value="1"/>
</dbReference>
<reference evidence="4 5" key="1">
    <citation type="journal article" date="2021" name="bioRxiv">
        <title>Chromosome-scale and haplotype-resolved genome assembly of a tetraploid potato cultivar.</title>
        <authorList>
            <person name="Sun H."/>
            <person name="Jiao W.-B."/>
            <person name="Krause K."/>
            <person name="Campoy J.A."/>
            <person name="Goel M."/>
            <person name="Folz-Donahue K."/>
            <person name="Kukat C."/>
            <person name="Huettel B."/>
            <person name="Schneeberger K."/>
        </authorList>
    </citation>
    <scope>NUCLEOTIDE SEQUENCE [LARGE SCALE GENOMIC DNA]</scope>
    <source>
        <strain evidence="4">SolTubOtavaFocal</strain>
        <tissue evidence="4">Leaves</tissue>
    </source>
</reference>
<name>A0ABQ7WW20_SOLTU</name>
<dbReference type="Proteomes" id="UP000826656">
    <property type="component" value="Unassembled WGS sequence"/>
</dbReference>
<feature type="domain" description="CCR4-NOT transcription complex subunit 1 TTP binding" evidence="2">
    <location>
        <begin position="741"/>
        <end position="859"/>
    </location>
</feature>
<evidence type="ECO:0000259" key="2">
    <source>
        <dbReference type="Pfam" id="PF16417"/>
    </source>
</evidence>
<feature type="domain" description="CCR4-NOT transcription complex subunit 1 HEAT repeat" evidence="3">
    <location>
        <begin position="227"/>
        <end position="373"/>
    </location>
</feature>
<accession>A0ABQ7WW20</accession>
<dbReference type="InterPro" id="IPR032194">
    <property type="entry name" value="CNOT1_HEAT"/>
</dbReference>
<gene>
    <name evidence="4" type="ORF">KY290_004054</name>
</gene>
<dbReference type="Gene3D" id="1.25.40.840">
    <property type="entry name" value="CCR4-NOT transcription complex subunit 1 TTP binding domain"/>
    <property type="match status" value="3"/>
</dbReference>
<dbReference type="PANTHER" id="PTHR13162:SF8">
    <property type="entry name" value="CCR4-NOT TRANSCRIPTION COMPLEX SUBUNIT 1"/>
    <property type="match status" value="1"/>
</dbReference>
<evidence type="ECO:0000313" key="4">
    <source>
        <dbReference type="EMBL" id="KAH0784456.1"/>
    </source>
</evidence>